<dbReference type="GO" id="GO:0005524">
    <property type="term" value="F:ATP binding"/>
    <property type="evidence" value="ECO:0007669"/>
    <property type="project" value="UniProtKB-KW"/>
</dbReference>
<dbReference type="PROSITE" id="PS50893">
    <property type="entry name" value="ABC_TRANSPORTER_2"/>
    <property type="match status" value="1"/>
</dbReference>
<keyword evidence="1" id="KW-0547">Nucleotide-binding</keyword>
<keyword evidence="3" id="KW-0812">Transmembrane</keyword>
<gene>
    <name evidence="5" type="ORF">ACFOYW_16910</name>
</gene>
<evidence type="ECO:0000313" key="6">
    <source>
        <dbReference type="Proteomes" id="UP001595900"/>
    </source>
</evidence>
<name>A0ABV8Q9V6_9MICO</name>
<sequence>MSVIQLARRRVRAACQLLFLLRNAGLGLVAVTLLVQLIAGVSVPLVILGSGTVVSAATGHTGSIVAGVVLCAVGLVVQQLTAPLQVVLASSVQLRVDAYVSQRLIDSVGAANNLRAVEQREVVQHVAEANGFLDQRAQTPGGASAGALALVARYAALTGTLILLAVVVSVPVALLGLVIALVNRLGQTYAFSLWSAANGRFTRLRRRRQYLRDLAIDPLSARDIRMLRLGGWLERRYEREAMQGLRVVWRTRRRIYGPQAVWCALATLIGSSILLAASMAQVGGQAGVSPGSIAIVLQAALACVLFGNFFPEADLQMQYGRLAWEAILATEQALRTGPIAAADAAERADGAGLADAVRGPADIAFHDVVYGYTPGTDVLQGVSLRLEAGRSTALVGVNGAGKSTLVKLLAGFYAPASGNVTVDGAELTAAERLAWQRRVAIVFQDYARYELTLRQNIAMQASDAGDDDDDGMVETLRQAGLSGAFDTLPLGLDTPLSRLLPGGTDFSGGQWQRLALTRALFAVRHGARVLVLDEPTSQMDARGEAEFYANFLELTRGVTTLIISHRFSSVRQADAIAVLDGGAIVELGPHAELVEQGGHYARMYAAQSSRYALS</sequence>
<feature type="transmembrane region" description="Helical" evidence="3">
    <location>
        <begin position="260"/>
        <end position="280"/>
    </location>
</feature>
<dbReference type="PANTHER" id="PTHR24221:SF654">
    <property type="entry name" value="ATP-BINDING CASSETTE SUB-FAMILY B MEMBER 6"/>
    <property type="match status" value="1"/>
</dbReference>
<dbReference type="Gene3D" id="3.40.50.300">
    <property type="entry name" value="P-loop containing nucleotide triphosphate hydrolases"/>
    <property type="match status" value="1"/>
</dbReference>
<keyword evidence="3" id="KW-0472">Membrane</keyword>
<dbReference type="InterPro" id="IPR039421">
    <property type="entry name" value="Type_1_exporter"/>
</dbReference>
<evidence type="ECO:0000313" key="5">
    <source>
        <dbReference type="EMBL" id="MFC4245050.1"/>
    </source>
</evidence>
<dbReference type="InterPro" id="IPR003593">
    <property type="entry name" value="AAA+_ATPase"/>
</dbReference>
<dbReference type="Pfam" id="PF00005">
    <property type="entry name" value="ABC_tran"/>
    <property type="match status" value="1"/>
</dbReference>
<feature type="transmembrane region" description="Helical" evidence="3">
    <location>
        <begin position="20"/>
        <end position="47"/>
    </location>
</feature>
<dbReference type="CDD" id="cd03228">
    <property type="entry name" value="ABCC_MRP_Like"/>
    <property type="match status" value="1"/>
</dbReference>
<keyword evidence="6" id="KW-1185">Reference proteome</keyword>
<proteinExistence type="predicted"/>
<dbReference type="SMART" id="SM00382">
    <property type="entry name" value="AAA"/>
    <property type="match status" value="1"/>
</dbReference>
<dbReference type="EMBL" id="JBHSCN010000019">
    <property type="protein sequence ID" value="MFC4245050.1"/>
    <property type="molecule type" value="Genomic_DNA"/>
</dbReference>
<feature type="transmembrane region" description="Helical" evidence="3">
    <location>
        <begin position="53"/>
        <end position="77"/>
    </location>
</feature>
<feature type="transmembrane region" description="Helical" evidence="3">
    <location>
        <begin position="292"/>
        <end position="311"/>
    </location>
</feature>
<protein>
    <submittedName>
        <fullName evidence="5">ATP-binding cassette domain-containing protein</fullName>
    </submittedName>
</protein>
<dbReference type="RefSeq" id="WP_390231698.1">
    <property type="nucleotide sequence ID" value="NZ_JBHSCN010000019.1"/>
</dbReference>
<evidence type="ECO:0000256" key="2">
    <source>
        <dbReference type="ARBA" id="ARBA00022840"/>
    </source>
</evidence>
<keyword evidence="3" id="KW-1133">Transmembrane helix</keyword>
<evidence type="ECO:0000259" key="4">
    <source>
        <dbReference type="PROSITE" id="PS50893"/>
    </source>
</evidence>
<organism evidence="5 6">
    <name type="scientific">Gryllotalpicola reticulitermitis</name>
    <dbReference type="NCBI Taxonomy" id="1184153"/>
    <lineage>
        <taxon>Bacteria</taxon>
        <taxon>Bacillati</taxon>
        <taxon>Actinomycetota</taxon>
        <taxon>Actinomycetes</taxon>
        <taxon>Micrococcales</taxon>
        <taxon>Microbacteriaceae</taxon>
        <taxon>Gryllotalpicola</taxon>
    </lineage>
</organism>
<dbReference type="SUPFAM" id="SSF52540">
    <property type="entry name" value="P-loop containing nucleoside triphosphate hydrolases"/>
    <property type="match status" value="1"/>
</dbReference>
<evidence type="ECO:0000256" key="1">
    <source>
        <dbReference type="ARBA" id="ARBA00022741"/>
    </source>
</evidence>
<comment type="caution">
    <text evidence="5">The sequence shown here is derived from an EMBL/GenBank/DDBJ whole genome shotgun (WGS) entry which is preliminary data.</text>
</comment>
<dbReference type="Proteomes" id="UP001595900">
    <property type="component" value="Unassembled WGS sequence"/>
</dbReference>
<keyword evidence="2 5" id="KW-0067">ATP-binding</keyword>
<dbReference type="PANTHER" id="PTHR24221">
    <property type="entry name" value="ATP-BINDING CASSETTE SUB-FAMILY B"/>
    <property type="match status" value="1"/>
</dbReference>
<accession>A0ABV8Q9V6</accession>
<dbReference type="InterPro" id="IPR027417">
    <property type="entry name" value="P-loop_NTPase"/>
</dbReference>
<dbReference type="InterPro" id="IPR003439">
    <property type="entry name" value="ABC_transporter-like_ATP-bd"/>
</dbReference>
<reference evidence="6" key="1">
    <citation type="journal article" date="2019" name="Int. J. Syst. Evol. Microbiol.">
        <title>The Global Catalogue of Microorganisms (GCM) 10K type strain sequencing project: providing services to taxonomists for standard genome sequencing and annotation.</title>
        <authorList>
            <consortium name="The Broad Institute Genomics Platform"/>
            <consortium name="The Broad Institute Genome Sequencing Center for Infectious Disease"/>
            <person name="Wu L."/>
            <person name="Ma J."/>
        </authorList>
    </citation>
    <scope>NUCLEOTIDE SEQUENCE [LARGE SCALE GENOMIC DNA]</scope>
    <source>
        <strain evidence="6">CGMCC 1.10363</strain>
    </source>
</reference>
<feature type="domain" description="ABC transporter" evidence="4">
    <location>
        <begin position="363"/>
        <end position="606"/>
    </location>
</feature>
<feature type="transmembrane region" description="Helical" evidence="3">
    <location>
        <begin position="185"/>
        <end position="202"/>
    </location>
</feature>
<evidence type="ECO:0000256" key="3">
    <source>
        <dbReference type="SAM" id="Phobius"/>
    </source>
</evidence>
<feature type="transmembrane region" description="Helical" evidence="3">
    <location>
        <begin position="154"/>
        <end position="179"/>
    </location>
</feature>